<sequence length="221" mass="23660">MIVVSIIALAISAGSLLFTAWAARTAAKQAASAAAQTAVQMEQVAAAREQTQLQREIARDAAQPYVWADIQPDMQQGTAMQLVVGNSGPTVAQNVRITVDPQLPSSESHAEKVLRTQEVLSEGLKSLAPGRTIRWQLGNGHELLASEAPQLRTLRVDADGPFGALPAMEIEIDISQIRLSRDAPDGSLHHVRSSIKDLTKAVRDIDSTLNRVADEGRSGLS</sequence>
<feature type="chain" id="PRO_5045824556" evidence="1">
    <location>
        <begin position="23"/>
        <end position="221"/>
    </location>
</feature>
<protein>
    <submittedName>
        <fullName evidence="2">Uncharacterized protein</fullName>
    </submittedName>
</protein>
<accession>A0ABP3C773</accession>
<organism evidence="2 3">
    <name type="scientific">Brevibacterium metallidurans</name>
    <dbReference type="NCBI Taxonomy" id="1482676"/>
    <lineage>
        <taxon>Bacteria</taxon>
        <taxon>Bacillati</taxon>
        <taxon>Actinomycetota</taxon>
        <taxon>Actinomycetes</taxon>
        <taxon>Micrococcales</taxon>
        <taxon>Brevibacteriaceae</taxon>
        <taxon>Brevibacterium</taxon>
    </lineage>
</organism>
<evidence type="ECO:0000313" key="3">
    <source>
        <dbReference type="Proteomes" id="UP001498238"/>
    </source>
</evidence>
<dbReference type="EMBL" id="BAAAAF010000004">
    <property type="protein sequence ID" value="GAA0035607.1"/>
    <property type="molecule type" value="Genomic_DNA"/>
</dbReference>
<feature type="signal peptide" evidence="1">
    <location>
        <begin position="1"/>
        <end position="22"/>
    </location>
</feature>
<name>A0ABP3C773_9MICO</name>
<reference evidence="2 3" key="1">
    <citation type="submission" date="2024-01" db="EMBL/GenBank/DDBJ databases">
        <title>Characterization of antibiotic resistant novel bacterial strains and their environmental applications.</title>
        <authorList>
            <person name="Manzoor S."/>
            <person name="Abbas S."/>
            <person name="Arshad M."/>
            <person name="Ahmed I."/>
        </authorList>
    </citation>
    <scope>NUCLEOTIDE SEQUENCE [LARGE SCALE GENOMIC DNA]</scope>
    <source>
        <strain evidence="2 3">NCCP-602</strain>
    </source>
</reference>
<comment type="caution">
    <text evidence="2">The sequence shown here is derived from an EMBL/GenBank/DDBJ whole genome shotgun (WGS) entry which is preliminary data.</text>
</comment>
<evidence type="ECO:0000313" key="2">
    <source>
        <dbReference type="EMBL" id="GAA0035607.1"/>
    </source>
</evidence>
<gene>
    <name evidence="2" type="ORF">NCCP602_15680</name>
</gene>
<evidence type="ECO:0000256" key="1">
    <source>
        <dbReference type="SAM" id="SignalP"/>
    </source>
</evidence>
<dbReference type="Proteomes" id="UP001498238">
    <property type="component" value="Unassembled WGS sequence"/>
</dbReference>
<keyword evidence="1" id="KW-0732">Signal</keyword>
<dbReference type="RefSeq" id="WP_339392483.1">
    <property type="nucleotide sequence ID" value="NZ_BAAAAF010000004.1"/>
</dbReference>
<keyword evidence="3" id="KW-1185">Reference proteome</keyword>
<proteinExistence type="predicted"/>